<keyword evidence="5 11" id="KW-0812">Transmembrane</keyword>
<keyword evidence="2" id="KW-1003">Cell membrane</keyword>
<feature type="domain" description="Methyl-accepting transducer" evidence="12">
    <location>
        <begin position="370"/>
        <end position="627"/>
    </location>
</feature>
<evidence type="ECO:0000256" key="9">
    <source>
        <dbReference type="ARBA" id="ARBA00029447"/>
    </source>
</evidence>
<dbReference type="PROSITE" id="PS50111">
    <property type="entry name" value="CHEMOTAXIS_TRANSDUC_2"/>
    <property type="match status" value="1"/>
</dbReference>
<dbReference type="SMART" id="SM00304">
    <property type="entry name" value="HAMP"/>
    <property type="match status" value="1"/>
</dbReference>
<gene>
    <name evidence="14" type="ORF">BW143_11755</name>
</gene>
<dbReference type="InterPro" id="IPR033479">
    <property type="entry name" value="dCache_1"/>
</dbReference>
<dbReference type="Gene3D" id="6.10.340.10">
    <property type="match status" value="1"/>
</dbReference>
<dbReference type="CDD" id="cd06225">
    <property type="entry name" value="HAMP"/>
    <property type="match status" value="1"/>
</dbReference>
<evidence type="ECO:0000313" key="15">
    <source>
        <dbReference type="Proteomes" id="UP000187367"/>
    </source>
</evidence>
<evidence type="ECO:0000256" key="4">
    <source>
        <dbReference type="ARBA" id="ARBA00022500"/>
    </source>
</evidence>
<dbReference type="PROSITE" id="PS50885">
    <property type="entry name" value="HAMP"/>
    <property type="match status" value="1"/>
</dbReference>
<evidence type="ECO:0000256" key="6">
    <source>
        <dbReference type="ARBA" id="ARBA00022989"/>
    </source>
</evidence>
<dbReference type="CDD" id="cd12913">
    <property type="entry name" value="PDC1_MCP_like"/>
    <property type="match status" value="1"/>
</dbReference>
<evidence type="ECO:0000256" key="8">
    <source>
        <dbReference type="ARBA" id="ARBA00023224"/>
    </source>
</evidence>
<keyword evidence="7 11" id="KW-0472">Membrane</keyword>
<dbReference type="EMBL" id="MTJL01000022">
    <property type="protein sequence ID" value="OMI05209.1"/>
    <property type="molecule type" value="Genomic_DNA"/>
</dbReference>
<protein>
    <submittedName>
        <fullName evidence="14">Chemotaxis protein</fullName>
    </submittedName>
</protein>
<keyword evidence="6 11" id="KW-1133">Transmembrane helix</keyword>
<feature type="transmembrane region" description="Helical" evidence="11">
    <location>
        <begin position="278"/>
        <end position="298"/>
    </location>
</feature>
<dbReference type="AlphaFoldDB" id="A0A1R1RN96"/>
<dbReference type="Gene3D" id="1.10.287.950">
    <property type="entry name" value="Methyl-accepting chemotaxis protein"/>
    <property type="match status" value="1"/>
</dbReference>
<dbReference type="PANTHER" id="PTHR32089">
    <property type="entry name" value="METHYL-ACCEPTING CHEMOTAXIS PROTEIN MCPB"/>
    <property type="match status" value="1"/>
</dbReference>
<evidence type="ECO:0000256" key="7">
    <source>
        <dbReference type="ARBA" id="ARBA00023136"/>
    </source>
</evidence>
<feature type="domain" description="HAMP" evidence="13">
    <location>
        <begin position="299"/>
        <end position="351"/>
    </location>
</feature>
<evidence type="ECO:0000256" key="10">
    <source>
        <dbReference type="PROSITE-ProRule" id="PRU00284"/>
    </source>
</evidence>
<comment type="caution">
    <text evidence="14">The sequence shown here is derived from an EMBL/GenBank/DDBJ whole genome shotgun (WGS) entry which is preliminary data.</text>
</comment>
<evidence type="ECO:0000256" key="2">
    <source>
        <dbReference type="ARBA" id="ARBA00022475"/>
    </source>
</evidence>
<evidence type="ECO:0000259" key="12">
    <source>
        <dbReference type="PROSITE" id="PS50111"/>
    </source>
</evidence>
<reference evidence="14 15" key="1">
    <citation type="submission" date="2017-01" db="EMBL/GenBank/DDBJ databases">
        <title>Bacillus phylogenomics.</title>
        <authorList>
            <person name="Dunlap C."/>
        </authorList>
    </citation>
    <scope>NUCLEOTIDE SEQUENCE [LARGE SCALE GENOMIC DNA]</scope>
    <source>
        <strain evidence="14 15">NRRL B-41282</strain>
    </source>
</reference>
<dbReference type="Gene3D" id="3.30.450.20">
    <property type="entry name" value="PAS domain"/>
    <property type="match status" value="2"/>
</dbReference>
<dbReference type="SUPFAM" id="SSF58104">
    <property type="entry name" value="Methyl-accepting chemotaxis protein (MCP) signaling domain"/>
    <property type="match status" value="1"/>
</dbReference>
<evidence type="ECO:0000313" key="14">
    <source>
        <dbReference type="EMBL" id="OMI05209.1"/>
    </source>
</evidence>
<dbReference type="SUPFAM" id="SSF103190">
    <property type="entry name" value="Sensory domain-like"/>
    <property type="match status" value="1"/>
</dbReference>
<dbReference type="OrthoDB" id="9760371at2"/>
<comment type="similarity">
    <text evidence="9">Belongs to the methyl-accepting chemotaxis (MCP) protein family.</text>
</comment>
<dbReference type="InterPro" id="IPR029151">
    <property type="entry name" value="Sensor-like_sf"/>
</dbReference>
<accession>A0A1R1QKP0</accession>
<keyword evidence="4" id="KW-0145">Chemotaxis</keyword>
<dbReference type="Proteomes" id="UP000187367">
    <property type="component" value="Unassembled WGS sequence"/>
</dbReference>
<dbReference type="PANTHER" id="PTHR32089:SF114">
    <property type="entry name" value="METHYL-ACCEPTING CHEMOTAXIS PROTEIN MCPB"/>
    <property type="match status" value="1"/>
</dbReference>
<dbReference type="Pfam" id="PF00015">
    <property type="entry name" value="MCPsignal"/>
    <property type="match status" value="1"/>
</dbReference>
<evidence type="ECO:0000256" key="5">
    <source>
        <dbReference type="ARBA" id="ARBA00022692"/>
    </source>
</evidence>
<organism evidence="14 15">
    <name type="scientific">Bacillus swezeyi</name>
    <dbReference type="NCBI Taxonomy" id="1925020"/>
    <lineage>
        <taxon>Bacteria</taxon>
        <taxon>Bacillati</taxon>
        <taxon>Bacillota</taxon>
        <taxon>Bacilli</taxon>
        <taxon>Bacillales</taxon>
        <taxon>Bacillaceae</taxon>
        <taxon>Bacillus</taxon>
    </lineage>
</organism>
<dbReference type="SMART" id="SM00283">
    <property type="entry name" value="MA"/>
    <property type="match status" value="1"/>
</dbReference>
<sequence length="656" mass="72026">MFKKLHIKIAGFVAVLLILTVIVLQLSTTFILKSMLQEEAEHSTSSLLNSIKGNIELQLKNYEIALNRMSDGQMSQSFLENDEDKTLVKLVNNELEQIKEKNEFVNFAYIGTDKKETLIYPETTFDKDFDPTTRPWYTLAEKTPDQVVWTEPYEDVVSGEMMIAGAKAIVVNNKVKAVIGFDISLNSLNKIIENQKMPYDGYAFIIDQNGTMLAHPSKQGEDMSQDKTYKDIPSAKDGIKIGKDNVIAYQTIDGTGWKVGTQFQTDKLLWVAQEMNKIVMIVSVIALAVAIILSYFLAKTITGPIKQLIGKTKSVSEGDLTVQTAAKSKDEVGTLTKDFNKMVEHMKEMILKVRASSGKVAETTDQLRTVSGETVSTSDEIAKAIEEVATGATEQAAEVDTVNEKSERLSVKMKGIENHADSIQKLSRTSEEASYKGIDALGQLLAKSNEANTETKKVEHMLQQLEDKTKNIEDVVTAISAISDQTNLLALNASIEAARAGESGRGFAVVAEEVRKLAEQSAASSQHISETVKQIQLETKEAVSAMTEASKMNEEQNDMIHETGEALSKITAEMQNLVKSIDHIYVEISDMSGEQQRMTDSIQSISAISQQSAAAAEEVSASTNEQLTALETIATSTEALSSANKDLLDAINKFNV</sequence>
<keyword evidence="8 10" id="KW-0807">Transducer</keyword>
<keyword evidence="3" id="KW-0488">Methylation</keyword>
<dbReference type="InterPro" id="IPR004089">
    <property type="entry name" value="MCPsignal_dom"/>
</dbReference>
<dbReference type="GO" id="GO:0007165">
    <property type="term" value="P:signal transduction"/>
    <property type="evidence" value="ECO:0007669"/>
    <property type="project" value="UniProtKB-KW"/>
</dbReference>
<proteinExistence type="inferred from homology"/>
<name>A0A1R1RN96_9BACI</name>
<evidence type="ECO:0000259" key="13">
    <source>
        <dbReference type="PROSITE" id="PS50885"/>
    </source>
</evidence>
<comment type="subcellular location">
    <subcellularLocation>
        <location evidence="1">Cell membrane</location>
        <topology evidence="1">Multi-pass membrane protein</topology>
    </subcellularLocation>
</comment>
<evidence type="ECO:0000256" key="1">
    <source>
        <dbReference type="ARBA" id="ARBA00004651"/>
    </source>
</evidence>
<accession>A0A1R1RN96</accession>
<dbReference type="Pfam" id="PF02743">
    <property type="entry name" value="dCache_1"/>
    <property type="match status" value="1"/>
</dbReference>
<evidence type="ECO:0000256" key="11">
    <source>
        <dbReference type="SAM" id="Phobius"/>
    </source>
</evidence>
<dbReference type="GO" id="GO:0005886">
    <property type="term" value="C:plasma membrane"/>
    <property type="evidence" value="ECO:0007669"/>
    <property type="project" value="UniProtKB-SubCell"/>
</dbReference>
<dbReference type="CDD" id="cd12912">
    <property type="entry name" value="PDC2_MCP_like"/>
    <property type="match status" value="1"/>
</dbReference>
<dbReference type="GO" id="GO:0006935">
    <property type="term" value="P:chemotaxis"/>
    <property type="evidence" value="ECO:0007669"/>
    <property type="project" value="UniProtKB-KW"/>
</dbReference>
<dbReference type="Pfam" id="PF00672">
    <property type="entry name" value="HAMP"/>
    <property type="match status" value="1"/>
</dbReference>
<dbReference type="InterPro" id="IPR003660">
    <property type="entry name" value="HAMP_dom"/>
</dbReference>
<keyword evidence="15" id="KW-1185">Reference proteome</keyword>
<evidence type="ECO:0000256" key="3">
    <source>
        <dbReference type="ARBA" id="ARBA00022481"/>
    </source>
</evidence>
<dbReference type="CDD" id="cd11386">
    <property type="entry name" value="MCP_signal"/>
    <property type="match status" value="1"/>
</dbReference>
<feature type="transmembrane region" description="Helical" evidence="11">
    <location>
        <begin position="12"/>
        <end position="32"/>
    </location>
</feature>